<dbReference type="CDD" id="cd06176">
    <property type="entry name" value="MFS_BCD_PucC-like"/>
    <property type="match status" value="1"/>
</dbReference>
<evidence type="ECO:0000256" key="4">
    <source>
        <dbReference type="ARBA" id="ARBA00022989"/>
    </source>
</evidence>
<evidence type="ECO:0000256" key="3">
    <source>
        <dbReference type="ARBA" id="ARBA00022692"/>
    </source>
</evidence>
<feature type="transmembrane region" description="Helical" evidence="6">
    <location>
        <begin position="66"/>
        <end position="86"/>
    </location>
</feature>
<sequence>MTSISQRVTGFVFSRGAGFLPFADAATPELPLSRLLRLSLFQVSVGMALVLLVGTLNRVMIVELNVPASVVAIMVSMPLFFAPFRAIIGHRSDTHKSVLGWRRVPFIWQGSLVQFGGLAIMPFAILILSGQGEMHVPVWIGHLAAGFAFLLVGAGLHTVQTVGLALATDLAPKESQPKVVGLMYVMLLFGMIVSAIIFGLLLTEFTPGRLIQVIQGAAVATLVLNTIALWKQEARRPSRLLTEEERNQKDPTFQESWAAFVQGGSAIRRLVAVGLGTAAFSMHDVLLEPYGGQILHLSVSATTKLTATLAVGGLLGFALASRVLSRGFDPFRMAFYGALVGIPAFLAVIMAAPASQPWLFVVGTSLIGFGAGLFGHGTLTATMNLAPKDQTGLALGAWGAAQATAAGFAVASGGIIRDIISNWGDQSFGPATGYIVVYSIEIVLLLAALIAMIPLLRAKATAPSKEETPASDIRPDAVPADA</sequence>
<comment type="subcellular location">
    <subcellularLocation>
        <location evidence="1">Membrane</location>
        <topology evidence="1">Multi-pass membrane protein</topology>
    </subcellularLocation>
</comment>
<feature type="transmembrane region" description="Helical" evidence="6">
    <location>
        <begin position="210"/>
        <end position="230"/>
    </location>
</feature>
<feature type="transmembrane region" description="Helical" evidence="6">
    <location>
        <begin position="179"/>
        <end position="203"/>
    </location>
</feature>
<dbReference type="PROSITE" id="PS50850">
    <property type="entry name" value="MFS"/>
    <property type="match status" value="1"/>
</dbReference>
<evidence type="ECO:0000313" key="8">
    <source>
        <dbReference type="EMBL" id="MBJ7542208.1"/>
    </source>
</evidence>
<feature type="transmembrane region" description="Helical" evidence="6">
    <location>
        <begin position="393"/>
        <end position="415"/>
    </location>
</feature>
<proteinExistence type="inferred from homology"/>
<dbReference type="PANTHER" id="PTHR23538:SF1">
    <property type="entry name" value="44.5 KD BACTERIOCHLOROPHYLL SYNTHASE SUBUNIT"/>
    <property type="match status" value="1"/>
</dbReference>
<dbReference type="Gene3D" id="1.20.1250.20">
    <property type="entry name" value="MFS general substrate transporter like domains"/>
    <property type="match status" value="1"/>
</dbReference>
<feature type="transmembrane region" description="Helical" evidence="6">
    <location>
        <begin position="140"/>
        <end position="159"/>
    </location>
</feature>
<feature type="transmembrane region" description="Helical" evidence="6">
    <location>
        <begin position="358"/>
        <end position="381"/>
    </location>
</feature>
<feature type="transmembrane region" description="Helical" evidence="6">
    <location>
        <begin position="333"/>
        <end position="352"/>
    </location>
</feature>
<dbReference type="InterPro" id="IPR036259">
    <property type="entry name" value="MFS_trans_sf"/>
</dbReference>
<keyword evidence="5 6" id="KW-0472">Membrane</keyword>
<dbReference type="EMBL" id="JAEMUK010000002">
    <property type="protein sequence ID" value="MBJ7542208.1"/>
    <property type="molecule type" value="Genomic_DNA"/>
</dbReference>
<keyword evidence="9" id="KW-1185">Reference proteome</keyword>
<reference evidence="8 9" key="1">
    <citation type="submission" date="2020-12" db="EMBL/GenBank/DDBJ databases">
        <title>Revised draft genomes of Rhodomicrobium vannielii ATCC 17100 and Rhodomicrobium udaipurense JA643.</title>
        <authorList>
            <person name="Conners E.M."/>
            <person name="Davenport E.J."/>
            <person name="Bose A."/>
        </authorList>
    </citation>
    <scope>NUCLEOTIDE SEQUENCE [LARGE SCALE GENOMIC DNA]</scope>
    <source>
        <strain evidence="8 9">JA643</strain>
    </source>
</reference>
<dbReference type="GO" id="GO:0016020">
    <property type="term" value="C:membrane"/>
    <property type="evidence" value="ECO:0007669"/>
    <property type="project" value="UniProtKB-SubCell"/>
</dbReference>
<comment type="caution">
    <text evidence="8">The sequence shown here is derived from an EMBL/GenBank/DDBJ whole genome shotgun (WGS) entry which is preliminary data.</text>
</comment>
<dbReference type="PANTHER" id="PTHR23538">
    <property type="entry name" value="44.5 KD BACTERIOCHLOROPHYLL SYNTHASE SUBUNIT"/>
    <property type="match status" value="1"/>
</dbReference>
<dbReference type="InterPro" id="IPR020846">
    <property type="entry name" value="MFS_dom"/>
</dbReference>
<dbReference type="Proteomes" id="UP000623250">
    <property type="component" value="Unassembled WGS sequence"/>
</dbReference>
<protein>
    <submittedName>
        <fullName evidence="8">PucC family protein</fullName>
    </submittedName>
</protein>
<dbReference type="AlphaFoldDB" id="A0A8I1G7X8"/>
<evidence type="ECO:0000256" key="5">
    <source>
        <dbReference type="ARBA" id="ARBA00023136"/>
    </source>
</evidence>
<dbReference type="InterPro" id="IPR026036">
    <property type="entry name" value="PucC"/>
</dbReference>
<comment type="similarity">
    <text evidence="2">Belongs to the PucC family.</text>
</comment>
<keyword evidence="4 6" id="KW-1133">Transmembrane helix</keyword>
<feature type="transmembrane region" description="Helical" evidence="6">
    <location>
        <begin position="106"/>
        <end position="128"/>
    </location>
</feature>
<dbReference type="InterPro" id="IPR004896">
    <property type="entry name" value="PucC-rel"/>
</dbReference>
<feature type="transmembrane region" description="Helical" evidence="6">
    <location>
        <begin position="35"/>
        <end position="54"/>
    </location>
</feature>
<evidence type="ECO:0000256" key="1">
    <source>
        <dbReference type="ARBA" id="ARBA00004141"/>
    </source>
</evidence>
<evidence type="ECO:0000256" key="6">
    <source>
        <dbReference type="SAM" id="Phobius"/>
    </source>
</evidence>
<accession>A0A8I1G7X8</accession>
<dbReference type="RefSeq" id="WP_037240395.1">
    <property type="nucleotide sequence ID" value="NZ_JAEMUK010000002.1"/>
</dbReference>
<dbReference type="Pfam" id="PF03209">
    <property type="entry name" value="PUCC"/>
    <property type="match status" value="1"/>
</dbReference>
<organism evidence="8 9">
    <name type="scientific">Rhodomicrobium udaipurense</name>
    <dbReference type="NCBI Taxonomy" id="1202716"/>
    <lineage>
        <taxon>Bacteria</taxon>
        <taxon>Pseudomonadati</taxon>
        <taxon>Pseudomonadota</taxon>
        <taxon>Alphaproteobacteria</taxon>
        <taxon>Hyphomicrobiales</taxon>
        <taxon>Hyphomicrobiaceae</taxon>
        <taxon>Rhodomicrobium</taxon>
    </lineage>
</organism>
<dbReference type="GO" id="GO:0022857">
    <property type="term" value="F:transmembrane transporter activity"/>
    <property type="evidence" value="ECO:0007669"/>
    <property type="project" value="InterPro"/>
</dbReference>
<evidence type="ECO:0000313" key="9">
    <source>
        <dbReference type="Proteomes" id="UP000623250"/>
    </source>
</evidence>
<feature type="domain" description="Major facilitator superfamily (MFS) profile" evidence="7">
    <location>
        <begin position="32"/>
        <end position="459"/>
    </location>
</feature>
<dbReference type="PIRSF" id="PIRSF016565">
    <property type="entry name" value="PucC"/>
    <property type="match status" value="1"/>
</dbReference>
<dbReference type="SUPFAM" id="SSF103473">
    <property type="entry name" value="MFS general substrate transporter"/>
    <property type="match status" value="1"/>
</dbReference>
<feature type="transmembrane region" description="Helical" evidence="6">
    <location>
        <begin position="305"/>
        <end position="324"/>
    </location>
</feature>
<name>A0A8I1G7X8_9HYPH</name>
<gene>
    <name evidence="8" type="ORF">JDN41_01385</name>
</gene>
<feature type="transmembrane region" description="Helical" evidence="6">
    <location>
        <begin position="435"/>
        <end position="456"/>
    </location>
</feature>
<evidence type="ECO:0000259" key="7">
    <source>
        <dbReference type="PROSITE" id="PS50850"/>
    </source>
</evidence>
<evidence type="ECO:0000256" key="2">
    <source>
        <dbReference type="ARBA" id="ARBA00008412"/>
    </source>
</evidence>
<keyword evidence="3 6" id="KW-0812">Transmembrane</keyword>